<accession>A0AAN4ZPS9</accession>
<proteinExistence type="predicted"/>
<evidence type="ECO:0000259" key="3">
    <source>
        <dbReference type="PROSITE" id="PS50013"/>
    </source>
</evidence>
<evidence type="ECO:0000313" key="6">
    <source>
        <dbReference type="Proteomes" id="UP001328107"/>
    </source>
</evidence>
<dbReference type="Proteomes" id="UP001328107">
    <property type="component" value="Unassembled WGS sequence"/>
</dbReference>
<protein>
    <recommendedName>
        <fullName evidence="7">SET domain-containing protein</fullName>
    </recommendedName>
</protein>
<evidence type="ECO:0000256" key="1">
    <source>
        <dbReference type="ARBA" id="ARBA00004584"/>
    </source>
</evidence>
<dbReference type="PROSITE" id="PS50280">
    <property type="entry name" value="SET"/>
    <property type="match status" value="1"/>
</dbReference>
<dbReference type="Pfam" id="PF00856">
    <property type="entry name" value="SET"/>
    <property type="match status" value="1"/>
</dbReference>
<dbReference type="PANTHER" id="PTHR12197">
    <property type="entry name" value="HISTONE-LYSINE N-METHYLTRANSFERASE SMYD"/>
    <property type="match status" value="1"/>
</dbReference>
<feature type="domain" description="SET" evidence="4">
    <location>
        <begin position="200"/>
        <end position="336"/>
    </location>
</feature>
<dbReference type="SUPFAM" id="SSF54160">
    <property type="entry name" value="Chromo domain-like"/>
    <property type="match status" value="1"/>
</dbReference>
<evidence type="ECO:0008006" key="7">
    <source>
        <dbReference type="Google" id="ProtNLM"/>
    </source>
</evidence>
<dbReference type="InterPro" id="IPR000953">
    <property type="entry name" value="Chromo/chromo_shadow_dom"/>
</dbReference>
<dbReference type="InterPro" id="IPR016197">
    <property type="entry name" value="Chromo-like_dom_sf"/>
</dbReference>
<comment type="subcellular location">
    <subcellularLocation>
        <location evidence="1">Chromosome</location>
        <location evidence="1">Centromere</location>
    </subcellularLocation>
</comment>
<dbReference type="PROSITE" id="PS50013">
    <property type="entry name" value="CHROMO_2"/>
    <property type="match status" value="1"/>
</dbReference>
<evidence type="ECO:0000313" key="5">
    <source>
        <dbReference type="EMBL" id="GMR42493.1"/>
    </source>
</evidence>
<evidence type="ECO:0000256" key="2">
    <source>
        <dbReference type="ARBA" id="ARBA00023328"/>
    </source>
</evidence>
<evidence type="ECO:0000259" key="4">
    <source>
        <dbReference type="PROSITE" id="PS50280"/>
    </source>
</evidence>
<dbReference type="PANTHER" id="PTHR12197:SF251">
    <property type="entry name" value="EG:BACR7C10.4 PROTEIN"/>
    <property type="match status" value="1"/>
</dbReference>
<dbReference type="EMBL" id="BTRK01000003">
    <property type="protein sequence ID" value="GMR42493.1"/>
    <property type="molecule type" value="Genomic_DNA"/>
</dbReference>
<keyword evidence="6" id="KW-1185">Reference proteome</keyword>
<dbReference type="InterPro" id="IPR050869">
    <property type="entry name" value="H3K4_H4K5_MeTrfase"/>
</dbReference>
<dbReference type="AlphaFoldDB" id="A0AAN4ZPS9"/>
<dbReference type="SUPFAM" id="SSF82199">
    <property type="entry name" value="SET domain"/>
    <property type="match status" value="1"/>
</dbReference>
<organism evidence="5 6">
    <name type="scientific">Pristionchus mayeri</name>
    <dbReference type="NCBI Taxonomy" id="1317129"/>
    <lineage>
        <taxon>Eukaryota</taxon>
        <taxon>Metazoa</taxon>
        <taxon>Ecdysozoa</taxon>
        <taxon>Nematoda</taxon>
        <taxon>Chromadorea</taxon>
        <taxon>Rhabditida</taxon>
        <taxon>Rhabditina</taxon>
        <taxon>Diplogasteromorpha</taxon>
        <taxon>Diplogasteroidea</taxon>
        <taxon>Neodiplogasteridae</taxon>
        <taxon>Pristionchus</taxon>
    </lineage>
</organism>
<reference evidence="6" key="1">
    <citation type="submission" date="2022-10" db="EMBL/GenBank/DDBJ databases">
        <title>Genome assembly of Pristionchus species.</title>
        <authorList>
            <person name="Yoshida K."/>
            <person name="Sommer R.J."/>
        </authorList>
    </citation>
    <scope>NUCLEOTIDE SEQUENCE [LARGE SCALE GENOMIC DNA]</scope>
    <source>
        <strain evidence="6">RS5460</strain>
    </source>
</reference>
<dbReference type="InterPro" id="IPR001214">
    <property type="entry name" value="SET_dom"/>
</dbReference>
<dbReference type="SMART" id="SM00317">
    <property type="entry name" value="SET"/>
    <property type="match status" value="1"/>
</dbReference>
<gene>
    <name evidence="5" type="ORF">PMAYCL1PPCAC_12688</name>
</gene>
<dbReference type="Gene3D" id="2.170.270.10">
    <property type="entry name" value="SET domain"/>
    <property type="match status" value="1"/>
</dbReference>
<dbReference type="GO" id="GO:0000775">
    <property type="term" value="C:chromosome, centromeric region"/>
    <property type="evidence" value="ECO:0007669"/>
    <property type="project" value="UniProtKB-SubCell"/>
</dbReference>
<dbReference type="GO" id="GO:0005634">
    <property type="term" value="C:nucleus"/>
    <property type="evidence" value="ECO:0007669"/>
    <property type="project" value="TreeGrafter"/>
</dbReference>
<dbReference type="Gene3D" id="2.40.50.40">
    <property type="match status" value="1"/>
</dbReference>
<comment type="caution">
    <text evidence="5">The sequence shown here is derived from an EMBL/GenBank/DDBJ whole genome shotgun (WGS) entry which is preliminary data.</text>
</comment>
<name>A0AAN4ZPS9_9BILA</name>
<keyword evidence="2" id="KW-0137">Centromere</keyword>
<feature type="domain" description="Chromo" evidence="3">
    <location>
        <begin position="58"/>
        <end position="116"/>
    </location>
</feature>
<feature type="non-terminal residue" evidence="5">
    <location>
        <position position="1"/>
    </location>
</feature>
<dbReference type="InterPro" id="IPR046341">
    <property type="entry name" value="SET_dom_sf"/>
</dbReference>
<sequence>ISLLMDFGTNDLPLSENELPDIAQVSTSLRLISNCSIGRKKPKSAGGPNGEDGVDGEFFIENVIDVQWNELALAFTVKWLGYPSEDNTTENLSSIVSLQAPYKYLTEINVNDESECFKIYAGLHKPGFRFYTSDDRFFFCVKKADFLSRKIYNPYRRVFNSVEHRDELLRKYNSRLRKLPERFLYKVVNEEDLAIPPPFFQIDILDHDDDDLPSLNRDVRGEMTILRNQSSWCLRADHTLVEGSSLFEIEGKNICSEVAYEHMKEMGELSCISHFIYLGEQENNHRSIDRREVFDAVSCISHSCDPNCKMVWNGDTVEVVTRKRITKGEEITLDYFSGNTLKKTKMELMDRLAESMDCIECTCLSNNCRIILWTEDLVDPIYYEYPKEDKLEHVVEWAESWTNGNFYKGVCFNKI</sequence>